<dbReference type="AlphaFoldDB" id="A0AAW1GPS6"/>
<dbReference type="Proteomes" id="UP001443914">
    <property type="component" value="Unassembled WGS sequence"/>
</dbReference>
<dbReference type="PANTHER" id="PTHR47389">
    <property type="entry name" value="OS09G0436400 PROTEIN"/>
    <property type="match status" value="1"/>
</dbReference>
<gene>
    <name evidence="2" type="ORF">RND81_14G140500</name>
</gene>
<dbReference type="InterPro" id="IPR001940">
    <property type="entry name" value="Peptidase_S1C"/>
</dbReference>
<comment type="caution">
    <text evidence="2">The sequence shown here is derived from an EMBL/GenBank/DDBJ whole genome shotgun (WGS) entry which is preliminary data.</text>
</comment>
<protein>
    <recommendedName>
        <fullName evidence="4">Protease Do-like 14</fullName>
    </recommendedName>
</protein>
<comment type="similarity">
    <text evidence="1">Belongs to the peptidase S1C family.</text>
</comment>
<proteinExistence type="inferred from homology"/>
<name>A0AAW1GPS6_SAPOF</name>
<dbReference type="Gene3D" id="2.40.10.120">
    <property type="match status" value="1"/>
</dbReference>
<dbReference type="GO" id="GO:0004252">
    <property type="term" value="F:serine-type endopeptidase activity"/>
    <property type="evidence" value="ECO:0007669"/>
    <property type="project" value="InterPro"/>
</dbReference>
<evidence type="ECO:0000313" key="2">
    <source>
        <dbReference type="EMBL" id="KAK9665849.1"/>
    </source>
</evidence>
<dbReference type="EMBL" id="JBDFQZ010000014">
    <property type="protein sequence ID" value="KAK9665849.1"/>
    <property type="molecule type" value="Genomic_DNA"/>
</dbReference>
<dbReference type="InterPro" id="IPR009003">
    <property type="entry name" value="Peptidase_S1_PA"/>
</dbReference>
<organism evidence="2 3">
    <name type="scientific">Saponaria officinalis</name>
    <name type="common">Common soapwort</name>
    <name type="synonym">Lychnis saponaria</name>
    <dbReference type="NCBI Taxonomy" id="3572"/>
    <lineage>
        <taxon>Eukaryota</taxon>
        <taxon>Viridiplantae</taxon>
        <taxon>Streptophyta</taxon>
        <taxon>Embryophyta</taxon>
        <taxon>Tracheophyta</taxon>
        <taxon>Spermatophyta</taxon>
        <taxon>Magnoliopsida</taxon>
        <taxon>eudicotyledons</taxon>
        <taxon>Gunneridae</taxon>
        <taxon>Pentapetalae</taxon>
        <taxon>Caryophyllales</taxon>
        <taxon>Caryophyllaceae</taxon>
        <taxon>Caryophylleae</taxon>
        <taxon>Saponaria</taxon>
    </lineage>
</organism>
<dbReference type="Pfam" id="PF13365">
    <property type="entry name" value="Trypsin_2"/>
    <property type="match status" value="1"/>
</dbReference>
<dbReference type="SUPFAM" id="SSF50494">
    <property type="entry name" value="Trypsin-like serine proteases"/>
    <property type="match status" value="1"/>
</dbReference>
<reference evidence="2 3" key="1">
    <citation type="submission" date="2024-03" db="EMBL/GenBank/DDBJ databases">
        <title>WGS assembly of Saponaria officinalis var. Norfolk2.</title>
        <authorList>
            <person name="Jenkins J."/>
            <person name="Shu S."/>
            <person name="Grimwood J."/>
            <person name="Barry K."/>
            <person name="Goodstein D."/>
            <person name="Schmutz J."/>
            <person name="Leebens-Mack J."/>
            <person name="Osbourn A."/>
        </authorList>
    </citation>
    <scope>NUCLEOTIDE SEQUENCE [LARGE SCALE GENOMIC DNA]</scope>
    <source>
        <strain evidence="3">cv. Norfolk2</strain>
        <strain evidence="2">JIC</strain>
        <tissue evidence="2">Leaf</tissue>
    </source>
</reference>
<evidence type="ECO:0000313" key="3">
    <source>
        <dbReference type="Proteomes" id="UP001443914"/>
    </source>
</evidence>
<evidence type="ECO:0008006" key="4">
    <source>
        <dbReference type="Google" id="ProtNLM"/>
    </source>
</evidence>
<dbReference type="PRINTS" id="PR00834">
    <property type="entry name" value="PROTEASES2C"/>
</dbReference>
<sequence>MRKPKKSEEGKLKMVRDATFNVGNTFLNEMDHQPRLKANGKYKYVINNFGRFSVDSEDCKLDRNTKLHVLKTAQSVVCLISYSGDEQLFICCGIIMECEASICTTLTSATLLRSPDGSPKLAANIKIDVYVGGGKSVEGRVVGVDFHYNVAILEFYHDPPVSIPEVMCVDNVLEVGVRASLYSNVPVNTSNRYKLSHGDKVLALARYFQEPYDIMIAIGEVSFDYCQLDCKELLKASCKIKKNGIGGPLINLYGEVIGINFYHASYTPFLPMNIIIKCFKDLKENGPRFTSFTWSLGQ</sequence>
<keyword evidence="3" id="KW-1185">Reference proteome</keyword>
<dbReference type="GO" id="GO:0006508">
    <property type="term" value="P:proteolysis"/>
    <property type="evidence" value="ECO:0007669"/>
    <property type="project" value="InterPro"/>
</dbReference>
<dbReference type="EMBL" id="JBDFQZ010000014">
    <property type="protein sequence ID" value="KAK9665848.1"/>
    <property type="molecule type" value="Genomic_DNA"/>
</dbReference>
<accession>A0AAW1GPS6</accession>
<evidence type="ECO:0000256" key="1">
    <source>
        <dbReference type="ARBA" id="ARBA00010541"/>
    </source>
</evidence>
<dbReference type="PANTHER" id="PTHR47389:SF4">
    <property type="entry name" value="OS09G0436400 PROTEIN"/>
    <property type="match status" value="1"/>
</dbReference>